<dbReference type="RefSeq" id="WP_136995002.1">
    <property type="nucleotide sequence ID" value="NZ_JBGOOT010000002.1"/>
</dbReference>
<feature type="domain" description="Response regulatory" evidence="7">
    <location>
        <begin position="5"/>
        <end position="119"/>
    </location>
</feature>
<reference evidence="8 9" key="1">
    <citation type="submission" date="2024-06" db="EMBL/GenBank/DDBJ databases">
        <authorList>
            <person name="Steensen K."/>
            <person name="Seneca J."/>
            <person name="Bartlau N."/>
            <person name="Yu A.X."/>
            <person name="Polz M.F."/>
        </authorList>
    </citation>
    <scope>NUCLEOTIDE SEQUENCE [LARGE SCALE GENOMIC DNA]</scope>
    <source>
        <strain evidence="8 9">FF146</strain>
    </source>
</reference>
<dbReference type="InterPro" id="IPR058031">
    <property type="entry name" value="AAA_lid_NorR"/>
</dbReference>
<dbReference type="InterPro" id="IPR001789">
    <property type="entry name" value="Sig_transdc_resp-reg_receiver"/>
</dbReference>
<dbReference type="InterPro" id="IPR011006">
    <property type="entry name" value="CheY-like_superfamily"/>
</dbReference>
<dbReference type="EMBL" id="JBGOOT010000002">
    <property type="protein sequence ID" value="MEZ8194232.1"/>
    <property type="molecule type" value="Genomic_DNA"/>
</dbReference>
<dbReference type="SMART" id="SM00448">
    <property type="entry name" value="REC"/>
    <property type="match status" value="1"/>
</dbReference>
<organism evidence="8 9">
    <name type="scientific">Vibrio cortegadensis</name>
    <dbReference type="NCBI Taxonomy" id="1328770"/>
    <lineage>
        <taxon>Bacteria</taxon>
        <taxon>Pseudomonadati</taxon>
        <taxon>Pseudomonadota</taxon>
        <taxon>Gammaproteobacteria</taxon>
        <taxon>Vibrionales</taxon>
        <taxon>Vibrionaceae</taxon>
        <taxon>Vibrio</taxon>
    </lineage>
</organism>
<dbReference type="InterPro" id="IPR027417">
    <property type="entry name" value="P-loop_NTPase"/>
</dbReference>
<keyword evidence="3" id="KW-0805">Transcription regulation</keyword>
<dbReference type="Pfam" id="PF25601">
    <property type="entry name" value="AAA_lid_14"/>
    <property type="match status" value="1"/>
</dbReference>
<dbReference type="Gene3D" id="3.40.50.2300">
    <property type="match status" value="1"/>
</dbReference>
<name>A0ABV4M3D9_9VIBR</name>
<keyword evidence="1" id="KW-0547">Nucleotide-binding</keyword>
<keyword evidence="2" id="KW-0067">ATP-binding</keyword>
<evidence type="ECO:0000313" key="8">
    <source>
        <dbReference type="EMBL" id="MEZ8194232.1"/>
    </source>
</evidence>
<sequence length="416" mass="47596">MLDQTIYLIDDEPAIRDAISQALLIEQIHVVTFPNALEAFSTIDMTTPAIVITDIHMPVMTGLDFMTQLLGNNPHFQVIVLTGYGDVSTAVTAMKSGACDFLEKPFSTEKLLASIYKAQEKLTLVRENIWLKKELEMQSQVGPKLIGHSKAIIDLRRKLIELEPRLPIIFVGKVGTGKRIAAQYTHDIHSSPQAELYPLSAYTLCELQECELIDSISKLADHYQGGTIYIHSAEILTLAHWQQLLTINMHNCRLILATNTLPQEIESSQNQPTSLLYHFSLPELKDRREDIGLLFKHFVRGAASRYQLQPPTIKNYEIQQLESYEWPENIKQLRHYAEVRALKPAEESPEVLLSELTTESDSFSKKTERFEHSLLMDALQRHNGRLKEIQQELQISRKTLYDKLKKHQLDKSHFKT</sequence>
<gene>
    <name evidence="8" type="ORF">ACED38_04935</name>
</gene>
<evidence type="ECO:0000256" key="5">
    <source>
        <dbReference type="PROSITE-ProRule" id="PRU00169"/>
    </source>
</evidence>
<dbReference type="InterPro" id="IPR002078">
    <property type="entry name" value="Sigma_54_int"/>
</dbReference>
<feature type="modified residue" description="4-aspartylphosphate" evidence="5">
    <location>
        <position position="54"/>
    </location>
</feature>
<accession>A0ABV4M3D9</accession>
<dbReference type="SUPFAM" id="SSF46689">
    <property type="entry name" value="Homeodomain-like"/>
    <property type="match status" value="1"/>
</dbReference>
<dbReference type="SUPFAM" id="SSF52172">
    <property type="entry name" value="CheY-like"/>
    <property type="match status" value="1"/>
</dbReference>
<feature type="domain" description="Sigma-54 factor interaction" evidence="6">
    <location>
        <begin position="145"/>
        <end position="342"/>
    </location>
</feature>
<dbReference type="InterPro" id="IPR002197">
    <property type="entry name" value="HTH_Fis"/>
</dbReference>
<protein>
    <submittedName>
        <fullName evidence="8">Sigma-54-dependent transcriptional regulator</fullName>
    </submittedName>
</protein>
<dbReference type="PANTHER" id="PTHR32071">
    <property type="entry name" value="TRANSCRIPTIONAL REGULATORY PROTEIN"/>
    <property type="match status" value="1"/>
</dbReference>
<dbReference type="PROSITE" id="PS50110">
    <property type="entry name" value="RESPONSE_REGULATORY"/>
    <property type="match status" value="1"/>
</dbReference>
<dbReference type="Gene3D" id="3.40.50.300">
    <property type="entry name" value="P-loop containing nucleotide triphosphate hydrolases"/>
    <property type="match status" value="1"/>
</dbReference>
<evidence type="ECO:0000259" key="6">
    <source>
        <dbReference type="PROSITE" id="PS50045"/>
    </source>
</evidence>
<comment type="caution">
    <text evidence="8">The sequence shown here is derived from an EMBL/GenBank/DDBJ whole genome shotgun (WGS) entry which is preliminary data.</text>
</comment>
<dbReference type="InterPro" id="IPR009057">
    <property type="entry name" value="Homeodomain-like_sf"/>
</dbReference>
<dbReference type="SUPFAM" id="SSF52540">
    <property type="entry name" value="P-loop containing nucleoside triphosphate hydrolases"/>
    <property type="match status" value="1"/>
</dbReference>
<dbReference type="PROSITE" id="PS50045">
    <property type="entry name" value="SIGMA54_INTERACT_4"/>
    <property type="match status" value="1"/>
</dbReference>
<dbReference type="PANTHER" id="PTHR32071:SF57">
    <property type="entry name" value="C4-DICARBOXYLATE TRANSPORT TRANSCRIPTIONAL REGULATORY PROTEIN DCTD"/>
    <property type="match status" value="1"/>
</dbReference>
<keyword evidence="5" id="KW-0597">Phosphoprotein</keyword>
<evidence type="ECO:0000256" key="3">
    <source>
        <dbReference type="ARBA" id="ARBA00023015"/>
    </source>
</evidence>
<evidence type="ECO:0000313" key="9">
    <source>
        <dbReference type="Proteomes" id="UP001569153"/>
    </source>
</evidence>
<dbReference type="Pfam" id="PF02954">
    <property type="entry name" value="HTH_8"/>
    <property type="match status" value="1"/>
</dbReference>
<keyword evidence="4" id="KW-0804">Transcription</keyword>
<dbReference type="Proteomes" id="UP001569153">
    <property type="component" value="Unassembled WGS sequence"/>
</dbReference>
<dbReference type="Gene3D" id="1.10.10.60">
    <property type="entry name" value="Homeodomain-like"/>
    <property type="match status" value="1"/>
</dbReference>
<dbReference type="Gene3D" id="1.10.8.60">
    <property type="match status" value="1"/>
</dbReference>
<evidence type="ECO:0000256" key="2">
    <source>
        <dbReference type="ARBA" id="ARBA00022840"/>
    </source>
</evidence>
<proteinExistence type="predicted"/>
<evidence type="ECO:0000256" key="1">
    <source>
        <dbReference type="ARBA" id="ARBA00022741"/>
    </source>
</evidence>
<dbReference type="Pfam" id="PF00072">
    <property type="entry name" value="Response_reg"/>
    <property type="match status" value="1"/>
</dbReference>
<evidence type="ECO:0000259" key="7">
    <source>
        <dbReference type="PROSITE" id="PS50110"/>
    </source>
</evidence>
<keyword evidence="9" id="KW-1185">Reference proteome</keyword>
<evidence type="ECO:0000256" key="4">
    <source>
        <dbReference type="ARBA" id="ARBA00023163"/>
    </source>
</evidence>